<feature type="transmembrane region" description="Helical" evidence="1">
    <location>
        <begin position="162"/>
        <end position="178"/>
    </location>
</feature>
<keyword evidence="1" id="KW-1133">Transmembrane helix</keyword>
<keyword evidence="1" id="KW-0812">Transmembrane</keyword>
<evidence type="ECO:0000313" key="3">
    <source>
        <dbReference type="Proteomes" id="UP000241912"/>
    </source>
</evidence>
<evidence type="ECO:0008006" key="4">
    <source>
        <dbReference type="Google" id="ProtNLM"/>
    </source>
</evidence>
<organism evidence="2 3">
    <name type="scientific">Nitrosomonas supralitoralis</name>
    <dbReference type="NCBI Taxonomy" id="2116706"/>
    <lineage>
        <taxon>Bacteria</taxon>
        <taxon>Pseudomonadati</taxon>
        <taxon>Pseudomonadota</taxon>
        <taxon>Betaproteobacteria</taxon>
        <taxon>Nitrosomonadales</taxon>
        <taxon>Nitrosomonadaceae</taxon>
        <taxon>Nitrosomonas</taxon>
    </lineage>
</organism>
<dbReference type="Proteomes" id="UP000241912">
    <property type="component" value="Unassembled WGS sequence"/>
</dbReference>
<sequence>MISIVILFLLSQKIYANVVYDESIYGDLPTGPTVDIHHGMGTNSIVATTGFISSISDFDHFNLIMDDGYKITGINYLISNLSVLPNTDYLITRYDLFDKNNLLDTTKINILSDTNTYLFNKFLPLSGDFLIYHSALGRSTNGGGTWDYEMQLTVSAVQEPNMSLLMLIGLALFGYIFLRNRKSNKKMLQELNIRYCQHL</sequence>
<evidence type="ECO:0000313" key="2">
    <source>
        <dbReference type="EMBL" id="PSJ16058.1"/>
    </source>
</evidence>
<dbReference type="AlphaFoldDB" id="A0A2P7NRK2"/>
<protein>
    <recommendedName>
        <fullName evidence="4">PEP-CTERM protein-sorting domain-containing protein</fullName>
    </recommendedName>
</protein>
<keyword evidence="1" id="KW-0472">Membrane</keyword>
<gene>
    <name evidence="2" type="ORF">C7H79_15610</name>
</gene>
<reference evidence="2 3" key="1">
    <citation type="submission" date="2018-03" db="EMBL/GenBank/DDBJ databases">
        <title>Draft genome of Nitrosomonas supralitoralis APG5.</title>
        <authorList>
            <person name="Urakawa H."/>
            <person name="Lopez J.V."/>
        </authorList>
    </citation>
    <scope>NUCLEOTIDE SEQUENCE [LARGE SCALE GENOMIC DNA]</scope>
    <source>
        <strain evidence="2 3">APG5</strain>
    </source>
</reference>
<keyword evidence="3" id="KW-1185">Reference proteome</keyword>
<proteinExistence type="predicted"/>
<name>A0A2P7NRK2_9PROT</name>
<dbReference type="EMBL" id="PXXU01000078">
    <property type="protein sequence ID" value="PSJ16058.1"/>
    <property type="molecule type" value="Genomic_DNA"/>
</dbReference>
<evidence type="ECO:0000256" key="1">
    <source>
        <dbReference type="SAM" id="Phobius"/>
    </source>
</evidence>
<comment type="caution">
    <text evidence="2">The sequence shown here is derived from an EMBL/GenBank/DDBJ whole genome shotgun (WGS) entry which is preliminary data.</text>
</comment>
<accession>A0A2P7NRK2</accession>